<evidence type="ECO:0000313" key="6">
    <source>
        <dbReference type="Proteomes" id="UP000176527"/>
    </source>
</evidence>
<dbReference type="InterPro" id="IPR041492">
    <property type="entry name" value="HAD_2"/>
</dbReference>
<comment type="caution">
    <text evidence="5">The sequence shown here is derived from an EMBL/GenBank/DDBJ whole genome shotgun (WGS) entry which is preliminary data.</text>
</comment>
<reference evidence="5 6" key="1">
    <citation type="journal article" date="2016" name="Nat. Commun.">
        <title>Thousands of microbial genomes shed light on interconnected biogeochemical processes in an aquifer system.</title>
        <authorList>
            <person name="Anantharaman K."/>
            <person name="Brown C.T."/>
            <person name="Hug L.A."/>
            <person name="Sharon I."/>
            <person name="Castelle C.J."/>
            <person name="Probst A.J."/>
            <person name="Thomas B.C."/>
            <person name="Singh A."/>
            <person name="Wilkins M.J."/>
            <person name="Karaoz U."/>
            <person name="Brodie E.L."/>
            <person name="Williams K.H."/>
            <person name="Hubbard S.S."/>
            <person name="Banfield J.F."/>
        </authorList>
    </citation>
    <scope>NUCLEOTIDE SEQUENCE [LARGE SCALE GENOMIC DNA]</scope>
</reference>
<dbReference type="EMBL" id="MFDE01000024">
    <property type="protein sequence ID" value="OGE38328.1"/>
    <property type="molecule type" value="Genomic_DNA"/>
</dbReference>
<dbReference type="Gene3D" id="1.10.150.240">
    <property type="entry name" value="Putative phosphatase, domain 2"/>
    <property type="match status" value="1"/>
</dbReference>
<comment type="cofactor">
    <cofactor evidence="1">
        <name>Mg(2+)</name>
        <dbReference type="ChEBI" id="CHEBI:18420"/>
    </cofactor>
</comment>
<dbReference type="GO" id="GO:0046872">
    <property type="term" value="F:metal ion binding"/>
    <property type="evidence" value="ECO:0007669"/>
    <property type="project" value="UniProtKB-KW"/>
</dbReference>
<dbReference type="SFLD" id="SFLDG01135">
    <property type="entry name" value="C1.5.6:_HAD__Beta-PGM__Phospha"/>
    <property type="match status" value="1"/>
</dbReference>
<dbReference type="PANTHER" id="PTHR46193">
    <property type="entry name" value="6-PHOSPHOGLUCONATE PHOSPHATASE"/>
    <property type="match status" value="1"/>
</dbReference>
<dbReference type="GO" id="GO:0016787">
    <property type="term" value="F:hydrolase activity"/>
    <property type="evidence" value="ECO:0007669"/>
    <property type="project" value="UniProtKB-KW"/>
</dbReference>
<protein>
    <submittedName>
        <fullName evidence="5">HAD family hydrolase</fullName>
    </submittedName>
</protein>
<evidence type="ECO:0000256" key="3">
    <source>
        <dbReference type="ARBA" id="ARBA00022723"/>
    </source>
</evidence>
<keyword evidence="3" id="KW-0479">Metal-binding</keyword>
<evidence type="ECO:0000313" key="5">
    <source>
        <dbReference type="EMBL" id="OGE38328.1"/>
    </source>
</evidence>
<dbReference type="SUPFAM" id="SSF56784">
    <property type="entry name" value="HAD-like"/>
    <property type="match status" value="1"/>
</dbReference>
<evidence type="ECO:0000256" key="1">
    <source>
        <dbReference type="ARBA" id="ARBA00001946"/>
    </source>
</evidence>
<sequence length="203" mass="22761">MIKAVIFDLDGVLIDATEWHYEALNDALKLFGFEISREDHTGFYNGLPTAEKLKVLSEKKGLPLGLHETIQVMKRKYTDERVGQLCKPSHEKQIMLTHLKNKGYKLACCSNAQKYSVENMLKCAQIDIFFDYVIGNDEGIKPKPAPDIYLAAFKIIKVKPPEAFIVEDAVHGIEAAKLSGAKVIAVRGYDDVNLSLFTDLNMV</sequence>
<dbReference type="InterPro" id="IPR036412">
    <property type="entry name" value="HAD-like_sf"/>
</dbReference>
<dbReference type="SFLD" id="SFLDG01129">
    <property type="entry name" value="C1.5:_HAD__Beta-PGM__Phosphata"/>
    <property type="match status" value="1"/>
</dbReference>
<evidence type="ECO:0000256" key="2">
    <source>
        <dbReference type="ARBA" id="ARBA00006171"/>
    </source>
</evidence>
<dbReference type="Gene3D" id="3.40.50.1000">
    <property type="entry name" value="HAD superfamily/HAD-like"/>
    <property type="match status" value="1"/>
</dbReference>
<dbReference type="Proteomes" id="UP000176527">
    <property type="component" value="Unassembled WGS sequence"/>
</dbReference>
<gene>
    <name evidence="5" type="ORF">A3F00_05635</name>
</gene>
<proteinExistence type="inferred from homology"/>
<dbReference type="InterPro" id="IPR006439">
    <property type="entry name" value="HAD-SF_hydro_IA"/>
</dbReference>
<name>A0A1F5KBS2_9BACT</name>
<dbReference type="SFLD" id="SFLDS00003">
    <property type="entry name" value="Haloacid_Dehalogenase"/>
    <property type="match status" value="1"/>
</dbReference>
<evidence type="ECO:0000256" key="4">
    <source>
        <dbReference type="ARBA" id="ARBA00022842"/>
    </source>
</evidence>
<dbReference type="PRINTS" id="PR00413">
    <property type="entry name" value="HADHALOGNASE"/>
</dbReference>
<dbReference type="AlphaFoldDB" id="A0A1F5KBS2"/>
<dbReference type="InterPro" id="IPR023198">
    <property type="entry name" value="PGP-like_dom2"/>
</dbReference>
<keyword evidence="4" id="KW-0460">Magnesium</keyword>
<comment type="similarity">
    <text evidence="2">Belongs to the HAD-like hydrolase superfamily. CbbY/CbbZ/Gph/YieH family.</text>
</comment>
<dbReference type="InterPro" id="IPR051600">
    <property type="entry name" value="Beta-PGM-like"/>
</dbReference>
<dbReference type="NCBIfam" id="TIGR01509">
    <property type="entry name" value="HAD-SF-IA-v3"/>
    <property type="match status" value="1"/>
</dbReference>
<keyword evidence="5" id="KW-0378">Hydrolase</keyword>
<accession>A0A1F5KBS2</accession>
<organism evidence="5 6">
    <name type="scientific">Candidatus Daviesbacteria bacterium RIFCSPHIGHO2_12_FULL_37_11</name>
    <dbReference type="NCBI Taxonomy" id="1797777"/>
    <lineage>
        <taxon>Bacteria</taxon>
        <taxon>Candidatus Daviesiibacteriota</taxon>
    </lineage>
</organism>
<dbReference type="Pfam" id="PF13419">
    <property type="entry name" value="HAD_2"/>
    <property type="match status" value="1"/>
</dbReference>
<dbReference type="PANTHER" id="PTHR46193:SF9">
    <property type="entry name" value="HALOACID DEHALOGENASE-LIKE HYDROLASE DOMAIN-CONTAINING PROTEIN SGPP"/>
    <property type="match status" value="1"/>
</dbReference>
<dbReference type="InterPro" id="IPR023214">
    <property type="entry name" value="HAD_sf"/>
</dbReference>
<dbReference type="CDD" id="cd07505">
    <property type="entry name" value="HAD_BPGM-like"/>
    <property type="match status" value="1"/>
</dbReference>